<feature type="region of interest" description="Disordered" evidence="1">
    <location>
        <begin position="625"/>
        <end position="675"/>
    </location>
</feature>
<name>A0A167XIH4_9EURO</name>
<dbReference type="EMBL" id="AZGZ01000018">
    <property type="protein sequence ID" value="KZZ90125.1"/>
    <property type="molecule type" value="Genomic_DNA"/>
</dbReference>
<accession>A0A167XIH4</accession>
<sequence length="675" mass="76731">MRLIRKHVQSVLLGKCVFIHKRFNRRRALKDTVHTIMVQSQIQGGYVNALWAREVLQSLTRTIREIERKIQCLKTNGSLDQSSEFNLYTAWSSFVAMTCEDGSCEDGRILSLQELSLKSLASCDLAGFRCQTYTGQTLDIFQFLESKLCTDREKPRLTFFKCFVRFIGVQKMCELLPMLSPKTVRSLAFTSMGVKSLSGGNKAAAVLLSAYYANSHDVPHEFCRPIHNICWIVFKEYGELTGDSSMLWQRLGSVMVSSRPLPEFLGSALCEKELINACSSVMNGSKDCLAGMHLIRNFLIGALQCSIREPFETHSQLGRLRRSRLAEYRRLAGVEWDEFNVRITAAVSRIIEQSLILLLDHCSNHDHSRPHFQSIFAQVLEYFANGTVQDPMTKEELLRLGLIITATCLGTAHDEIQEIRALDERWVPSFEDRLLNLSEWDYIEHKTGEFIAQTCLLASLDSHTQFDCLVFLLARLLWGKRQNQYLIGFLTHVIVHAVECFSKECSSNLKPWCKRIRTFVKSKVYTNTDFRGKGTHQIEHFLRELVATKDTRALIASFWRPKGEDSIPTTPLQKLNFATRLTPESTPGSVRKQNFTNLAGSMGAASPTFSLSRTNSCTVSPWTARPFFANSPTRSPRTPQTNRSSRFLSPRQSLFRVRDTSPTPQKRPSAFGKML</sequence>
<dbReference type="VEuPathDB" id="FungiDB:AAP_04075"/>
<dbReference type="OrthoDB" id="10667314at2759"/>
<protein>
    <submittedName>
        <fullName evidence="2">Uncharacterized protein</fullName>
    </submittedName>
</protein>
<organism evidence="2 3">
    <name type="scientific">Ascosphaera apis ARSEF 7405</name>
    <dbReference type="NCBI Taxonomy" id="392613"/>
    <lineage>
        <taxon>Eukaryota</taxon>
        <taxon>Fungi</taxon>
        <taxon>Dikarya</taxon>
        <taxon>Ascomycota</taxon>
        <taxon>Pezizomycotina</taxon>
        <taxon>Eurotiomycetes</taxon>
        <taxon>Eurotiomycetidae</taxon>
        <taxon>Onygenales</taxon>
        <taxon>Ascosphaeraceae</taxon>
        <taxon>Ascosphaera</taxon>
    </lineage>
</organism>
<evidence type="ECO:0000313" key="3">
    <source>
        <dbReference type="Proteomes" id="UP000242877"/>
    </source>
</evidence>
<evidence type="ECO:0000313" key="2">
    <source>
        <dbReference type="EMBL" id="KZZ90125.1"/>
    </source>
</evidence>
<dbReference type="Proteomes" id="UP000242877">
    <property type="component" value="Unassembled WGS sequence"/>
</dbReference>
<comment type="caution">
    <text evidence="2">The sequence shown here is derived from an EMBL/GenBank/DDBJ whole genome shotgun (WGS) entry which is preliminary data.</text>
</comment>
<evidence type="ECO:0000256" key="1">
    <source>
        <dbReference type="SAM" id="MobiDB-lite"/>
    </source>
</evidence>
<gene>
    <name evidence="2" type="ORF">AAP_04075</name>
</gene>
<feature type="compositionally biased region" description="Polar residues" evidence="1">
    <location>
        <begin position="630"/>
        <end position="652"/>
    </location>
</feature>
<reference evidence="2 3" key="1">
    <citation type="journal article" date="2016" name="Genome Biol. Evol.">
        <title>Divergent and convergent evolution of fungal pathogenicity.</title>
        <authorList>
            <person name="Shang Y."/>
            <person name="Xiao G."/>
            <person name="Zheng P."/>
            <person name="Cen K."/>
            <person name="Zhan S."/>
            <person name="Wang C."/>
        </authorList>
    </citation>
    <scope>NUCLEOTIDE SEQUENCE [LARGE SCALE GENOMIC DNA]</scope>
    <source>
        <strain evidence="2 3">ARSEF 7405</strain>
    </source>
</reference>
<keyword evidence="3" id="KW-1185">Reference proteome</keyword>
<proteinExistence type="predicted"/>
<dbReference type="AlphaFoldDB" id="A0A167XIH4"/>